<dbReference type="CDD" id="cd06587">
    <property type="entry name" value="VOC"/>
    <property type="match status" value="1"/>
</dbReference>
<feature type="domain" description="VOC" evidence="1">
    <location>
        <begin position="3"/>
        <end position="127"/>
    </location>
</feature>
<evidence type="ECO:0000259" key="1">
    <source>
        <dbReference type="PROSITE" id="PS51819"/>
    </source>
</evidence>
<dbReference type="InterPro" id="IPR037523">
    <property type="entry name" value="VOC_core"/>
</dbReference>
<proteinExistence type="predicted"/>
<dbReference type="Gene3D" id="3.10.180.10">
    <property type="entry name" value="2,3-Dihydroxybiphenyl 1,2-Dioxygenase, domain 1"/>
    <property type="match status" value="1"/>
</dbReference>
<sequence length="140" mass="15922">MTRIEHANITVPDLEAATAFLAVVAPDFVVRHEDRSSQGYRWRHVGNAQCYFALQEPQPGSEAAPALGRYAGVGVNHFGLEVSGLEAMMRRLDAEGYARSYPVQREPGRLRAYFYDRAGFEWELIEYSTDDPAQRYRYDS</sequence>
<protein>
    <submittedName>
        <fullName evidence="2">Glyoxalase</fullName>
    </submittedName>
</protein>
<dbReference type="AlphaFoldDB" id="A0A363UQ04"/>
<organism evidence="2 3">
    <name type="scientific">Abyssibacter profundi</name>
    <dbReference type="NCBI Taxonomy" id="2182787"/>
    <lineage>
        <taxon>Bacteria</taxon>
        <taxon>Pseudomonadati</taxon>
        <taxon>Pseudomonadota</taxon>
        <taxon>Gammaproteobacteria</taxon>
        <taxon>Chromatiales</taxon>
        <taxon>Oceanococcaceae</taxon>
        <taxon>Abyssibacter</taxon>
    </lineage>
</organism>
<dbReference type="InterPro" id="IPR029068">
    <property type="entry name" value="Glyas_Bleomycin-R_OHBP_Dase"/>
</dbReference>
<dbReference type="InterPro" id="IPR004360">
    <property type="entry name" value="Glyas_Fos-R_dOase_dom"/>
</dbReference>
<dbReference type="RefSeq" id="WP_109718998.1">
    <property type="nucleotide sequence ID" value="NZ_QEQK01000002.1"/>
</dbReference>
<dbReference type="Pfam" id="PF00903">
    <property type="entry name" value="Glyoxalase"/>
    <property type="match status" value="1"/>
</dbReference>
<dbReference type="EMBL" id="QEQK01000002">
    <property type="protein sequence ID" value="PWN57495.1"/>
    <property type="molecule type" value="Genomic_DNA"/>
</dbReference>
<gene>
    <name evidence="2" type="ORF">DEH80_03125</name>
</gene>
<dbReference type="OrthoDB" id="9179860at2"/>
<accession>A0A363UQ04</accession>
<dbReference type="SUPFAM" id="SSF54593">
    <property type="entry name" value="Glyoxalase/Bleomycin resistance protein/Dihydroxybiphenyl dioxygenase"/>
    <property type="match status" value="1"/>
</dbReference>
<comment type="caution">
    <text evidence="2">The sequence shown here is derived from an EMBL/GenBank/DDBJ whole genome shotgun (WGS) entry which is preliminary data.</text>
</comment>
<dbReference type="PROSITE" id="PS51819">
    <property type="entry name" value="VOC"/>
    <property type="match status" value="1"/>
</dbReference>
<evidence type="ECO:0000313" key="2">
    <source>
        <dbReference type="EMBL" id="PWN57495.1"/>
    </source>
</evidence>
<keyword evidence="3" id="KW-1185">Reference proteome</keyword>
<reference evidence="2 3" key="1">
    <citation type="submission" date="2018-05" db="EMBL/GenBank/DDBJ databases">
        <title>Abyssibacter profundi OUC007T gen. nov., sp. nov, a marine bacterium isolated from seawater of the Mariana Trench.</title>
        <authorList>
            <person name="Zhou S."/>
        </authorList>
    </citation>
    <scope>NUCLEOTIDE SEQUENCE [LARGE SCALE GENOMIC DNA]</scope>
    <source>
        <strain evidence="2 3">OUC007</strain>
    </source>
</reference>
<name>A0A363UQ04_9GAMM</name>
<evidence type="ECO:0000313" key="3">
    <source>
        <dbReference type="Proteomes" id="UP000251800"/>
    </source>
</evidence>
<dbReference type="Proteomes" id="UP000251800">
    <property type="component" value="Unassembled WGS sequence"/>
</dbReference>